<sequence>VVKDTIDKRWPGIDFLRNVLLVFAVPAEFSEKVKGIMRESEAAAIYCIDTLKECYEFPVGRTFLLVDCGGGTIDLTTRKLLRGNKLGEITERTGGFYGSSYVDREFLKFIKSIVGASALRLLQKNHYSQFQYMIQEFCRLIKTVFTGDFERFNDFEFDFNEFCPAIKQYVQGSLRDQLEEDEWIIDIDFYTVKA</sequence>
<gene>
    <name evidence="1" type="ORF">RFULGI_LOCUS16134</name>
</gene>
<keyword evidence="2" id="KW-1185">Reference proteome</keyword>
<feature type="non-terminal residue" evidence="1">
    <location>
        <position position="194"/>
    </location>
</feature>
<evidence type="ECO:0000313" key="1">
    <source>
        <dbReference type="EMBL" id="CAG8784716.1"/>
    </source>
</evidence>
<comment type="caution">
    <text evidence="1">The sequence shown here is derived from an EMBL/GenBank/DDBJ whole genome shotgun (WGS) entry which is preliminary data.</text>
</comment>
<proteinExistence type="predicted"/>
<reference evidence="1" key="1">
    <citation type="submission" date="2021-06" db="EMBL/GenBank/DDBJ databases">
        <authorList>
            <person name="Kallberg Y."/>
            <person name="Tangrot J."/>
            <person name="Rosling A."/>
        </authorList>
    </citation>
    <scope>NUCLEOTIDE SEQUENCE</scope>
    <source>
        <strain evidence="1">IN212</strain>
    </source>
</reference>
<dbReference type="EMBL" id="CAJVPZ010055599">
    <property type="protein sequence ID" value="CAG8784716.1"/>
    <property type="molecule type" value="Genomic_DNA"/>
</dbReference>
<dbReference type="AlphaFoldDB" id="A0A9N9P3G8"/>
<dbReference type="PANTHER" id="PTHR14187:SF5">
    <property type="entry name" value="HEAT SHOCK 70 KDA PROTEIN 12A"/>
    <property type="match status" value="1"/>
</dbReference>
<protein>
    <submittedName>
        <fullName evidence="1">4793_t:CDS:1</fullName>
    </submittedName>
</protein>
<feature type="non-terminal residue" evidence="1">
    <location>
        <position position="1"/>
    </location>
</feature>
<dbReference type="InterPro" id="IPR043129">
    <property type="entry name" value="ATPase_NBD"/>
</dbReference>
<name>A0A9N9P3G8_9GLOM</name>
<dbReference type="OrthoDB" id="2313872at2759"/>
<dbReference type="Proteomes" id="UP000789396">
    <property type="component" value="Unassembled WGS sequence"/>
</dbReference>
<accession>A0A9N9P3G8</accession>
<dbReference type="SUPFAM" id="SSF53067">
    <property type="entry name" value="Actin-like ATPase domain"/>
    <property type="match status" value="1"/>
</dbReference>
<evidence type="ECO:0000313" key="2">
    <source>
        <dbReference type="Proteomes" id="UP000789396"/>
    </source>
</evidence>
<dbReference type="PANTHER" id="PTHR14187">
    <property type="entry name" value="ALPHA KINASE/ELONGATION FACTOR 2 KINASE"/>
    <property type="match status" value="1"/>
</dbReference>
<organism evidence="1 2">
    <name type="scientific">Racocetra fulgida</name>
    <dbReference type="NCBI Taxonomy" id="60492"/>
    <lineage>
        <taxon>Eukaryota</taxon>
        <taxon>Fungi</taxon>
        <taxon>Fungi incertae sedis</taxon>
        <taxon>Mucoromycota</taxon>
        <taxon>Glomeromycotina</taxon>
        <taxon>Glomeromycetes</taxon>
        <taxon>Diversisporales</taxon>
        <taxon>Gigasporaceae</taxon>
        <taxon>Racocetra</taxon>
    </lineage>
</organism>